<dbReference type="GO" id="GO:0003677">
    <property type="term" value="F:DNA binding"/>
    <property type="evidence" value="ECO:0007669"/>
    <property type="project" value="UniProtKB-KW"/>
</dbReference>
<feature type="region of interest" description="Disordered" evidence="14">
    <location>
        <begin position="299"/>
        <end position="337"/>
    </location>
</feature>
<feature type="compositionally biased region" description="Basic and acidic residues" evidence="14">
    <location>
        <begin position="416"/>
        <end position="431"/>
    </location>
</feature>
<feature type="region of interest" description="Disordered" evidence="14">
    <location>
        <begin position="1291"/>
        <end position="1312"/>
    </location>
</feature>
<gene>
    <name evidence="18" type="ORF">ROHU_013970</name>
</gene>
<evidence type="ECO:0000313" key="18">
    <source>
        <dbReference type="EMBL" id="RXN37767.1"/>
    </source>
</evidence>
<feature type="compositionally biased region" description="Polar residues" evidence="14">
    <location>
        <begin position="1725"/>
        <end position="1736"/>
    </location>
</feature>
<keyword evidence="5" id="KW-0862">Zinc</keyword>
<feature type="compositionally biased region" description="Polar residues" evidence="14">
    <location>
        <begin position="497"/>
        <end position="513"/>
    </location>
</feature>
<comment type="subcellular location">
    <subcellularLocation>
        <location evidence="1">Nucleus</location>
    </subcellularLocation>
</comment>
<feature type="region of interest" description="Disordered" evidence="14">
    <location>
        <begin position="1370"/>
        <end position="1397"/>
    </location>
</feature>
<dbReference type="SUPFAM" id="SSF47370">
    <property type="entry name" value="Bromodomain"/>
    <property type="match status" value="1"/>
</dbReference>
<dbReference type="PROSITE" id="PS50982">
    <property type="entry name" value="MBD"/>
    <property type="match status" value="1"/>
</dbReference>
<feature type="compositionally biased region" description="Polar residues" evidence="14">
    <location>
        <begin position="177"/>
        <end position="187"/>
    </location>
</feature>
<feature type="compositionally biased region" description="Polar residues" evidence="14">
    <location>
        <begin position="369"/>
        <end position="388"/>
    </location>
</feature>
<name>A0A498P2V3_LABRO</name>
<comment type="caution">
    <text evidence="18">The sequence shown here is derived from an EMBL/GenBank/DDBJ whole genome shotgun (WGS) entry which is preliminary data.</text>
</comment>
<feature type="region of interest" description="Disordered" evidence="14">
    <location>
        <begin position="1"/>
        <end position="34"/>
    </location>
</feature>
<evidence type="ECO:0000256" key="14">
    <source>
        <dbReference type="SAM" id="MobiDB-lite"/>
    </source>
</evidence>
<feature type="coiled-coil region" evidence="13">
    <location>
        <begin position="702"/>
        <end position="790"/>
    </location>
</feature>
<keyword evidence="10" id="KW-0804">Transcription</keyword>
<dbReference type="Pfam" id="PF00439">
    <property type="entry name" value="Bromodomain"/>
    <property type="match status" value="1"/>
</dbReference>
<dbReference type="PROSITE" id="PS50827">
    <property type="entry name" value="DDT"/>
    <property type="match status" value="1"/>
</dbReference>
<dbReference type="SMART" id="SM00391">
    <property type="entry name" value="MBD"/>
    <property type="match status" value="1"/>
</dbReference>
<evidence type="ECO:0000259" key="16">
    <source>
        <dbReference type="PROSITE" id="PS50827"/>
    </source>
</evidence>
<dbReference type="PRINTS" id="PR00503">
    <property type="entry name" value="BROMODOMAIN"/>
</dbReference>
<evidence type="ECO:0000256" key="5">
    <source>
        <dbReference type="ARBA" id="ARBA00022833"/>
    </source>
</evidence>
<dbReference type="PROSITE" id="PS00633">
    <property type="entry name" value="BROMODOMAIN_1"/>
    <property type="match status" value="1"/>
</dbReference>
<keyword evidence="3" id="KW-0479">Metal-binding</keyword>
<sequence>MESAERLVTPTSSQTSIRAAANPETSPTTHSKSGHLFQMIGNQGLGISSVSGAFPMINHPVFSLHSSSPVRSEFGGLGTLGTLGMSAALAARSQIGALPGLNGSVNGKTNSSSASSTPSPVLITPDQTKSLKTVPKPALNKLEAKARPKTKGEEEMHRDRKKNCLTVGQDKLDVRGSLSSQLPSQIQAFRPTEEPSKHTSVIQATSLTVSAKPLALVTQCRRDRDALSPKNLPVSHSSSPKPPSLTPSPQLLSQSQSSSPTLPSSKSIPLQSDRPKTCKNYLDETLLTINNISKLKQSSLPQAFPPPLRDAQESQSSQKPPFNNPFLPSLPTESLHPGAVQDAPLALITKPRSQSSRAPDKPLLAATSPAFNTPINLTTTGRTSTSPGLTPRAGRGKGCQTGQKMLKRERLSLVEHFRGAESELPDGKDSDDSLMEDEDENDASNDSLSDLEMDRTPLKLNKSSASVLDSSHSTIPAPLNLQVHKTPATTTPTTVTSSGNSANHSPAFSSYSVATPPGKRRRVTDECALRKPLEYGWQRETRITNMSGRLRGEVAYYAPCGRKIRQYPDVIKARDDHYLTRNGISDITRDHFSFSAKIKVGDFYEARDGPQGLQWCLLKEEEVVPRILALEGRRGRLKNVEPLGSPAADPARSRRKCRAPDESESDALSTSEAKLLRKLEAQEIARQAAQMKLMRKLEKQALARAAKEARRQQAIMAAEERRKHKEQMKILKQQEKFKRIQQVRMEKELRARQILEAKRKKKEEAANAKILEAEKRIKEKELRRQQAIILKHQERERRRQHVMLMKAVEARKKAEPLPVLSRIAGLLLPGGCFSDCLMVMQFLRCFGKVLGFDLSADVPSLGVLQAGLLNVGDSMGFIQDLLVHMLSAAVCDPGLPAGHRAKTALGDHVTNVGLNRDNVSEVLQIYMEAHCGQTNLAPLAESLKTKAFQAHTPSQKASILAFLVNELSCSKSVVSEIDKNIDSMTNLRRDKWVIEGNLRKTGINGATGCCRSVAGSLWRDWRAERAKTALGDHVTNVGLNRDNVSEVLQIYMEAHCGQTNLAPLAESLKTKAFQAHTPSQKASILAFLVNELSCSKSVVSEIDKNIDSMTNLRRDKWVIEGNLRKLRSIYAKRTGKRESGVGGEEGPEELQRERDRIKNAHLVQVKEEPTEEPDVKYGTAEVKHKPPQDVNSLNLFLQKPDSFSKLSKLLEVAKMSSEVSCQQNGSPRQQKTLPRTPNQDVKSDLNDSCLLNNTYLTNAQQQIRNDQLYKVLTERNAHWFSLLPRSPCDVSSLTEGPHSASSSSPQTTAVSGGPYSAAAINNFSLAALQMKSGVPIMDLPFCAWSNGNLSPNVTFSGVPVAQILSAVHPSSEGNGNLNISKSDSPESPAEKHLSTPSPVIEVPKNQDYPLPQPIPEEMLTGWWKVTDMEELRSIEKACHSRGIREKQLQKQLQKHMYYIGQVCSRNRDVTVIDVSELEENQVSEDTVQSWCVEEQAMDIDIGVLQQVEELEHKVTSASLQVKGWMHPAAQSQSEDLLYYEHKPIVENCKDRNDHGIVRRANNPLDIAVTRLAELERNIERRYLKSPLSSTIQIRLDNVGTVSVPAPAPSPARADGDGAEEDLAPGLRQWRKALSEVRSASQLYLCIQQLHKSIAWEKSIMKVASSQSLKTKKPLNRSSGGLKKPAEAKRQRKPSVAGDSEDDSGSANSTPKKVSKEIKKRKTEENPSANPAKQESPTCVKKPKTARDDSKDLAMCRILLAELESHQDAGPFLTPVNPKSVPGYRKIIKKPMDFSTIRDKLTNSQYLNLETFIIDVNLVFDNCEKFNEDHSEIGRAGHTMRRFFQRRWTELLRQSSLKTALGT</sequence>
<feature type="region of interest" description="Disordered" evidence="14">
    <location>
        <begin position="227"/>
        <end position="276"/>
    </location>
</feature>
<dbReference type="STRING" id="84645.A0A498P2V3"/>
<dbReference type="EMBL" id="QBIY01005449">
    <property type="protein sequence ID" value="RXN37767.1"/>
    <property type="molecule type" value="Genomic_DNA"/>
</dbReference>
<keyword evidence="7 13" id="KW-0175">Coiled coil</keyword>
<dbReference type="GO" id="GO:0005634">
    <property type="term" value="C:nucleus"/>
    <property type="evidence" value="ECO:0007669"/>
    <property type="project" value="UniProtKB-SubCell"/>
</dbReference>
<feature type="compositionally biased region" description="Low complexity" evidence="14">
    <location>
        <begin position="106"/>
        <end position="121"/>
    </location>
</feature>
<dbReference type="Gene3D" id="1.20.920.10">
    <property type="entry name" value="Bromodomain-like"/>
    <property type="match status" value="1"/>
</dbReference>
<dbReference type="SMART" id="SM00571">
    <property type="entry name" value="DDT"/>
    <property type="match status" value="1"/>
</dbReference>
<evidence type="ECO:0000256" key="6">
    <source>
        <dbReference type="ARBA" id="ARBA00023015"/>
    </source>
</evidence>
<feature type="compositionally biased region" description="Polar residues" evidence="14">
    <location>
        <begin position="1291"/>
        <end position="1310"/>
    </location>
</feature>
<dbReference type="Gene3D" id="3.30.890.10">
    <property type="entry name" value="Methyl-cpg-binding Protein 2, Chain A"/>
    <property type="match status" value="1"/>
</dbReference>
<feature type="compositionally biased region" description="Acidic residues" evidence="14">
    <location>
        <begin position="432"/>
        <end position="443"/>
    </location>
</feature>
<feature type="region of interest" description="Disordered" evidence="14">
    <location>
        <begin position="1218"/>
        <end position="1244"/>
    </location>
</feature>
<dbReference type="InterPro" id="IPR001487">
    <property type="entry name" value="Bromodomain"/>
</dbReference>
<comment type="similarity">
    <text evidence="2">Belongs to the WAL family.</text>
</comment>
<evidence type="ECO:0000256" key="3">
    <source>
        <dbReference type="ARBA" id="ARBA00022723"/>
    </source>
</evidence>
<keyword evidence="9" id="KW-0238">DNA-binding</keyword>
<feature type="compositionally biased region" description="Polar residues" evidence="14">
    <location>
        <begin position="1218"/>
        <end position="1240"/>
    </location>
</feature>
<feature type="compositionally biased region" description="Basic and acidic residues" evidence="14">
    <location>
        <begin position="1713"/>
        <end position="1724"/>
    </location>
</feature>
<feature type="domain" description="DDT" evidence="16">
    <location>
        <begin position="830"/>
        <end position="895"/>
    </location>
</feature>
<feature type="region of interest" description="Disordered" evidence="14">
    <location>
        <begin position="1600"/>
        <end position="1620"/>
    </location>
</feature>
<evidence type="ECO:0000256" key="9">
    <source>
        <dbReference type="ARBA" id="ARBA00023125"/>
    </source>
</evidence>
<keyword evidence="6" id="KW-0805">Transcription regulation</keyword>
<feature type="region of interest" description="Disordered" evidence="14">
    <location>
        <begin position="351"/>
        <end position="404"/>
    </location>
</feature>
<evidence type="ECO:0000259" key="17">
    <source>
        <dbReference type="PROSITE" id="PS50982"/>
    </source>
</evidence>
<evidence type="ECO:0000256" key="2">
    <source>
        <dbReference type="ARBA" id="ARBA00007444"/>
    </source>
</evidence>
<protein>
    <submittedName>
        <fullName evidence="18">Bromodomain adjacent to zinc finger domain 2B isoform X5</fullName>
    </submittedName>
</protein>
<feature type="region of interest" description="Disordered" evidence="14">
    <location>
        <begin position="484"/>
        <end position="519"/>
    </location>
</feature>
<dbReference type="Pfam" id="PF15612">
    <property type="entry name" value="WHIM1"/>
    <property type="match status" value="2"/>
</dbReference>
<feature type="region of interest" description="Disordered" evidence="14">
    <location>
        <begin position="106"/>
        <end position="201"/>
    </location>
</feature>
<dbReference type="InterPro" id="IPR028942">
    <property type="entry name" value="WHIM1_dom"/>
</dbReference>
<evidence type="ECO:0000256" key="1">
    <source>
        <dbReference type="ARBA" id="ARBA00004123"/>
    </source>
</evidence>
<feature type="compositionally biased region" description="Low complexity" evidence="14">
    <location>
        <begin position="486"/>
        <end position="496"/>
    </location>
</feature>
<keyword evidence="11" id="KW-0539">Nucleus</keyword>
<evidence type="ECO:0000256" key="13">
    <source>
        <dbReference type="SAM" id="Coils"/>
    </source>
</evidence>
<evidence type="ECO:0000256" key="7">
    <source>
        <dbReference type="ARBA" id="ARBA00023054"/>
    </source>
</evidence>
<evidence type="ECO:0000256" key="4">
    <source>
        <dbReference type="ARBA" id="ARBA00022771"/>
    </source>
</evidence>
<dbReference type="SUPFAM" id="SSF54171">
    <property type="entry name" value="DNA-binding domain"/>
    <property type="match status" value="1"/>
</dbReference>
<dbReference type="PANTHER" id="PTHR45915">
    <property type="entry name" value="TRANSCRIPTION INTERMEDIARY FACTOR"/>
    <property type="match status" value="1"/>
</dbReference>
<dbReference type="InterPro" id="IPR037374">
    <property type="entry name" value="BAZ2A/B_Bromo"/>
</dbReference>
<dbReference type="InterPro" id="IPR016177">
    <property type="entry name" value="DNA-bd_dom_sf"/>
</dbReference>
<dbReference type="GO" id="GO:0000785">
    <property type="term" value="C:chromatin"/>
    <property type="evidence" value="ECO:0007669"/>
    <property type="project" value="TreeGrafter"/>
</dbReference>
<dbReference type="CDD" id="cd05503">
    <property type="entry name" value="Bromo_BAZ2A_B_like"/>
    <property type="match status" value="1"/>
</dbReference>
<dbReference type="Pfam" id="PF02791">
    <property type="entry name" value="DDT"/>
    <property type="match status" value="1"/>
</dbReference>
<evidence type="ECO:0000256" key="8">
    <source>
        <dbReference type="ARBA" id="ARBA00023117"/>
    </source>
</evidence>
<dbReference type="InterPro" id="IPR036427">
    <property type="entry name" value="Bromodomain-like_sf"/>
</dbReference>
<keyword evidence="19" id="KW-1185">Reference proteome</keyword>
<feature type="compositionally biased region" description="Low complexity" evidence="14">
    <location>
        <begin position="247"/>
        <end position="267"/>
    </location>
</feature>
<accession>A0A498P2V3</accession>
<dbReference type="PANTHER" id="PTHR45915:SF1">
    <property type="entry name" value="BROMODOMAIN ADJACENT TO ZINC FINGER DOMAIN PROTEIN 2B"/>
    <property type="match status" value="1"/>
</dbReference>
<evidence type="ECO:0000256" key="11">
    <source>
        <dbReference type="ARBA" id="ARBA00023242"/>
    </source>
</evidence>
<dbReference type="InterPro" id="IPR018501">
    <property type="entry name" value="DDT_dom"/>
</dbReference>
<feature type="compositionally biased region" description="Low complexity" evidence="14">
    <location>
        <begin position="320"/>
        <end position="331"/>
    </location>
</feature>
<dbReference type="Proteomes" id="UP000290572">
    <property type="component" value="Unassembled WGS sequence"/>
</dbReference>
<evidence type="ECO:0000259" key="15">
    <source>
        <dbReference type="PROSITE" id="PS50014"/>
    </source>
</evidence>
<feature type="domain" description="Bromo" evidence="15">
    <location>
        <begin position="1763"/>
        <end position="1833"/>
    </location>
</feature>
<dbReference type="InterPro" id="IPR001739">
    <property type="entry name" value="Methyl_CpG_DNA-bd"/>
</dbReference>
<feature type="region of interest" description="Disordered" evidence="14">
    <location>
        <begin position="639"/>
        <end position="671"/>
    </location>
</feature>
<dbReference type="CDD" id="cd01397">
    <property type="entry name" value="HAT_MBD"/>
    <property type="match status" value="1"/>
</dbReference>
<dbReference type="FunFam" id="3.30.890.10:FF:000002">
    <property type="entry name" value="Bromodomain adjacent to zinc finger domain protein 2B"/>
    <property type="match status" value="1"/>
</dbReference>
<feature type="region of interest" description="Disordered" evidence="14">
    <location>
        <begin position="1135"/>
        <end position="1154"/>
    </location>
</feature>
<organism evidence="18 19">
    <name type="scientific">Labeo rohita</name>
    <name type="common">Indian major carp</name>
    <name type="synonym">Cyprinus rohita</name>
    <dbReference type="NCBI Taxonomy" id="84645"/>
    <lineage>
        <taxon>Eukaryota</taxon>
        <taxon>Metazoa</taxon>
        <taxon>Chordata</taxon>
        <taxon>Craniata</taxon>
        <taxon>Vertebrata</taxon>
        <taxon>Euteleostomi</taxon>
        <taxon>Actinopterygii</taxon>
        <taxon>Neopterygii</taxon>
        <taxon>Teleostei</taxon>
        <taxon>Ostariophysi</taxon>
        <taxon>Cypriniformes</taxon>
        <taxon>Cyprinidae</taxon>
        <taxon>Labeoninae</taxon>
        <taxon>Labeonini</taxon>
        <taxon>Labeo</taxon>
    </lineage>
</organism>
<dbReference type="Pfam" id="PF01429">
    <property type="entry name" value="MBD"/>
    <property type="match status" value="1"/>
</dbReference>
<feature type="compositionally biased region" description="Polar residues" evidence="14">
    <location>
        <begin position="1371"/>
        <end position="1382"/>
    </location>
</feature>
<dbReference type="SMART" id="SM00297">
    <property type="entry name" value="BROMO"/>
    <property type="match status" value="1"/>
</dbReference>
<feature type="compositionally biased region" description="Basic and acidic residues" evidence="14">
    <location>
        <begin position="142"/>
        <end position="158"/>
    </location>
</feature>
<keyword evidence="8 12" id="KW-0103">Bromodomain</keyword>
<dbReference type="PROSITE" id="PS50014">
    <property type="entry name" value="BROMODOMAIN_2"/>
    <property type="match status" value="1"/>
</dbReference>
<feature type="compositionally biased region" description="Polar residues" evidence="14">
    <location>
        <begin position="9"/>
        <end position="31"/>
    </location>
</feature>
<reference evidence="18 19" key="1">
    <citation type="submission" date="2018-03" db="EMBL/GenBank/DDBJ databases">
        <title>Draft genome sequence of Rohu Carp (Labeo rohita).</title>
        <authorList>
            <person name="Das P."/>
            <person name="Kushwaha B."/>
            <person name="Joshi C.G."/>
            <person name="Kumar D."/>
            <person name="Nagpure N.S."/>
            <person name="Sahoo L."/>
            <person name="Das S.P."/>
            <person name="Bit A."/>
            <person name="Patnaik S."/>
            <person name="Meher P.K."/>
            <person name="Jayasankar P."/>
            <person name="Koringa P.G."/>
            <person name="Patel N.V."/>
            <person name="Hinsu A.T."/>
            <person name="Kumar R."/>
            <person name="Pandey M."/>
            <person name="Agarwal S."/>
            <person name="Srivastava S."/>
            <person name="Singh M."/>
            <person name="Iquebal M.A."/>
            <person name="Jaiswal S."/>
            <person name="Angadi U.B."/>
            <person name="Kumar N."/>
            <person name="Raza M."/>
            <person name="Shah T.M."/>
            <person name="Rai A."/>
            <person name="Jena J.K."/>
        </authorList>
    </citation>
    <scope>NUCLEOTIDE SEQUENCE [LARGE SCALE GENOMIC DNA]</scope>
    <source>
        <strain evidence="18">DASCIFA01</strain>
        <tissue evidence="18">Testis</tissue>
    </source>
</reference>
<feature type="region of interest" description="Disordered" evidence="14">
    <location>
        <begin position="416"/>
        <end position="451"/>
    </location>
</feature>
<evidence type="ECO:0000256" key="12">
    <source>
        <dbReference type="PROSITE-ProRule" id="PRU00035"/>
    </source>
</evidence>
<evidence type="ECO:0000313" key="19">
    <source>
        <dbReference type="Proteomes" id="UP000290572"/>
    </source>
</evidence>
<proteinExistence type="inferred from homology"/>
<feature type="region of interest" description="Disordered" evidence="14">
    <location>
        <begin position="1664"/>
        <end position="1745"/>
    </location>
</feature>
<dbReference type="GO" id="GO:0008270">
    <property type="term" value="F:zinc ion binding"/>
    <property type="evidence" value="ECO:0007669"/>
    <property type="project" value="UniProtKB-KW"/>
</dbReference>
<dbReference type="InterPro" id="IPR018359">
    <property type="entry name" value="Bromodomain_CS"/>
</dbReference>
<feature type="domain" description="MBD" evidence="17">
    <location>
        <begin position="523"/>
        <end position="599"/>
    </location>
</feature>
<evidence type="ECO:0000256" key="10">
    <source>
        <dbReference type="ARBA" id="ARBA00023163"/>
    </source>
</evidence>
<keyword evidence="4" id="KW-0863">Zinc-finger</keyword>